<evidence type="ECO:0000256" key="3">
    <source>
        <dbReference type="ARBA" id="ARBA00004496"/>
    </source>
</evidence>
<protein>
    <recommendedName>
        <fullName evidence="13">Alpha-1,4 glucan phosphorylase</fullName>
        <ecNumber evidence="13">2.4.1.1</ecNumber>
    </recommendedName>
</protein>
<dbReference type="NCBIfam" id="TIGR02093">
    <property type="entry name" value="P_ylase"/>
    <property type="match status" value="1"/>
</dbReference>
<dbReference type="BioCyc" id="ESIR657319:G136K-403-MONOMER"/>
<keyword evidence="7 13" id="KW-0328">Glycosyltransferase</keyword>
<comment type="cofactor">
    <cofactor evidence="2 13">
        <name>pyridoxal 5'-phosphate</name>
        <dbReference type="ChEBI" id="CHEBI:597326"/>
    </cofactor>
</comment>
<keyword evidence="5" id="KW-0963">Cytoplasm</keyword>
<comment type="function">
    <text evidence="11">Phosphorylase is an important allosteric enzyme in carbohydrate metabolism. Enzymes from different sources differ in their regulatory mechanisms and in their natural substrates. However, all known phosphorylases share catalytic and structural properties.</text>
</comment>
<proteinExistence type="inferred from homology"/>
<gene>
    <name evidence="14" type="ORF">EUS_04790</name>
</gene>
<keyword evidence="8 13" id="KW-0808">Transferase</keyword>
<dbReference type="InterPro" id="IPR035090">
    <property type="entry name" value="Pyridoxal_P_attach_site"/>
</dbReference>
<accession>D4JRQ9</accession>
<dbReference type="CAZy" id="GT35">
    <property type="family name" value="Glycosyltransferase Family 35"/>
</dbReference>
<dbReference type="Proteomes" id="UP000008803">
    <property type="component" value="Chromosome"/>
</dbReference>
<keyword evidence="6" id="KW-0021">Allosteric enzyme</keyword>
<comment type="subcellular location">
    <subcellularLocation>
        <location evidence="3">Cytoplasm</location>
    </subcellularLocation>
</comment>
<dbReference type="PANTHER" id="PTHR11468:SF3">
    <property type="entry name" value="GLYCOGEN PHOSPHORYLASE, LIVER FORM"/>
    <property type="match status" value="1"/>
</dbReference>
<evidence type="ECO:0000256" key="11">
    <source>
        <dbReference type="ARBA" id="ARBA00025174"/>
    </source>
</evidence>
<name>D4JRQ9_9FIRM</name>
<dbReference type="HOGENOM" id="CLU_010198_1_1_9"/>
<dbReference type="EMBL" id="FP929044">
    <property type="protein sequence ID" value="CBK95778.1"/>
    <property type="molecule type" value="Genomic_DNA"/>
</dbReference>
<evidence type="ECO:0000256" key="9">
    <source>
        <dbReference type="ARBA" id="ARBA00022898"/>
    </source>
</evidence>
<evidence type="ECO:0000256" key="4">
    <source>
        <dbReference type="ARBA" id="ARBA00006047"/>
    </source>
</evidence>
<comment type="similarity">
    <text evidence="4 13">Belongs to the glycogen phosphorylase family.</text>
</comment>
<dbReference type="Gene3D" id="3.40.50.2000">
    <property type="entry name" value="Glycogen Phosphorylase B"/>
    <property type="match status" value="2"/>
</dbReference>
<reference evidence="14 15" key="2">
    <citation type="submission" date="2010-03" db="EMBL/GenBank/DDBJ databases">
        <authorList>
            <person name="Pajon A."/>
        </authorList>
    </citation>
    <scope>NUCLEOTIDE SEQUENCE [LARGE SCALE GENOMIC DNA]</scope>
    <source>
        <strain evidence="14 15">70/3</strain>
    </source>
</reference>
<evidence type="ECO:0000256" key="6">
    <source>
        <dbReference type="ARBA" id="ARBA00022533"/>
    </source>
</evidence>
<dbReference type="PROSITE" id="PS00102">
    <property type="entry name" value="PHOSPHORYLASE"/>
    <property type="match status" value="1"/>
</dbReference>
<dbReference type="FunFam" id="3.40.50.2000:FF:000153">
    <property type="entry name" value="Alpha-1,4 glucan phosphorylase"/>
    <property type="match status" value="1"/>
</dbReference>
<dbReference type="GO" id="GO:0030170">
    <property type="term" value="F:pyridoxal phosphate binding"/>
    <property type="evidence" value="ECO:0007669"/>
    <property type="project" value="InterPro"/>
</dbReference>
<dbReference type="PANTHER" id="PTHR11468">
    <property type="entry name" value="GLYCOGEN PHOSPHORYLASE"/>
    <property type="match status" value="1"/>
</dbReference>
<reference evidence="14 15" key="1">
    <citation type="submission" date="2010-03" db="EMBL/GenBank/DDBJ databases">
        <title>The genome sequence of Eubacterium siraeum 70/3.</title>
        <authorList>
            <consortium name="metaHIT consortium -- http://www.metahit.eu/"/>
            <person name="Pajon A."/>
            <person name="Turner K."/>
            <person name="Parkhill J."/>
            <person name="Duncan S."/>
            <person name="Flint H."/>
        </authorList>
    </citation>
    <scope>NUCLEOTIDE SEQUENCE [LARGE SCALE GENOMIC DNA]</scope>
    <source>
        <strain evidence="14 15">70/3</strain>
    </source>
</reference>
<dbReference type="KEGG" id="esu:EUS_04790"/>
<dbReference type="AlphaFoldDB" id="D4JRQ9"/>
<dbReference type="Pfam" id="PF00343">
    <property type="entry name" value="Phosphorylase"/>
    <property type="match status" value="1"/>
</dbReference>
<evidence type="ECO:0000256" key="7">
    <source>
        <dbReference type="ARBA" id="ARBA00022676"/>
    </source>
</evidence>
<keyword evidence="9 12" id="KW-0663">Pyridoxal phosphate</keyword>
<evidence type="ECO:0000256" key="5">
    <source>
        <dbReference type="ARBA" id="ARBA00022490"/>
    </source>
</evidence>
<evidence type="ECO:0000256" key="10">
    <source>
        <dbReference type="ARBA" id="ARBA00023277"/>
    </source>
</evidence>
<dbReference type="CDD" id="cd04300">
    <property type="entry name" value="GT35_Glycogen_Phosphorylase"/>
    <property type="match status" value="1"/>
</dbReference>
<dbReference type="GO" id="GO:0008184">
    <property type="term" value="F:glycogen phosphorylase activity"/>
    <property type="evidence" value="ECO:0007669"/>
    <property type="project" value="InterPro"/>
</dbReference>
<dbReference type="PATRIC" id="fig|657319.3.peg.700"/>
<dbReference type="InterPro" id="IPR000811">
    <property type="entry name" value="Glyco_trans_35"/>
</dbReference>
<evidence type="ECO:0000256" key="13">
    <source>
        <dbReference type="RuleBase" id="RU000587"/>
    </source>
</evidence>
<dbReference type="EC" id="2.4.1.1" evidence="13"/>
<comment type="catalytic activity">
    <reaction evidence="1 13">
        <text>[(1-&gt;4)-alpha-D-glucosyl](n) + phosphate = [(1-&gt;4)-alpha-D-glucosyl](n-1) + alpha-D-glucose 1-phosphate</text>
        <dbReference type="Rhea" id="RHEA:41732"/>
        <dbReference type="Rhea" id="RHEA-COMP:9584"/>
        <dbReference type="Rhea" id="RHEA-COMP:9586"/>
        <dbReference type="ChEBI" id="CHEBI:15444"/>
        <dbReference type="ChEBI" id="CHEBI:43474"/>
        <dbReference type="ChEBI" id="CHEBI:58601"/>
        <dbReference type="EC" id="2.4.1.1"/>
    </reaction>
</comment>
<dbReference type="GO" id="GO:0005980">
    <property type="term" value="P:glycogen catabolic process"/>
    <property type="evidence" value="ECO:0007669"/>
    <property type="project" value="UniProtKB-ARBA"/>
</dbReference>
<evidence type="ECO:0000313" key="15">
    <source>
        <dbReference type="Proteomes" id="UP000008803"/>
    </source>
</evidence>
<evidence type="ECO:0000313" key="14">
    <source>
        <dbReference type="EMBL" id="CBK95778.1"/>
    </source>
</evidence>
<comment type="function">
    <text evidence="13">Allosteric enzyme that catalyzes the rate-limiting step in glycogen catabolism, the phosphorolytic cleavage of glycogen to produce glucose-1-phosphate, and plays a central role in maintaining cellular and organismal glucose homeostasis.</text>
</comment>
<organism evidence="14 15">
    <name type="scientific">[Eubacterium] siraeum 70/3</name>
    <dbReference type="NCBI Taxonomy" id="657319"/>
    <lineage>
        <taxon>Bacteria</taxon>
        <taxon>Bacillati</taxon>
        <taxon>Bacillota</taxon>
        <taxon>Clostridia</taxon>
        <taxon>Eubacteriales</taxon>
        <taxon>Oscillospiraceae</taxon>
        <taxon>Oscillospiraceae incertae sedis</taxon>
    </lineage>
</organism>
<evidence type="ECO:0000256" key="1">
    <source>
        <dbReference type="ARBA" id="ARBA00001275"/>
    </source>
</evidence>
<evidence type="ECO:0000256" key="2">
    <source>
        <dbReference type="ARBA" id="ARBA00001933"/>
    </source>
</evidence>
<sequence length="786" mass="89144">MKIENFKEKLVSLCEKKYHAQPRELTANQLHCAVSKLVMEELSPVWDKSRTAHDKARKASYLSMEFLVGRAIYNNLLCLGILDSTAEELKALGVDISEFEEVEDAALGNGGLGRLAACFLDSAATLDLPLDGYGIRYKYGLFKQGIKDGFQTETADDWQRYGDPWSVRREQETVVIHFADGDVNAVPYDYPVIGYGTENVGTLRLWQAETDDEFDFDLFNRSKFTEAGEKKRAAEDISRVLYPNDETEAGKILRLKQEYFFSAAAVADLIRKHKAIFGTMENFADYNCIQMNDTHPVIALPEFIRVVMRDEGWKFDKAFEAAKKVFNYTNHTIMQEALEKWDSRLIERIVPEVYSVMIMLNEAFESEMHRRNVPQDKRAVMRLIKNGTVHMANIAVFGSSYVNGVAAIHTELLKTTVLKDWYELYPERFQNKTNGITQRRWLALCNRELSALITELLGDDSWVTDLDKLSGLKKYADDEGVLRRFIDIKHAKKQQLADFIKKSEGIEIDPKSVFDIQIKRLHEYKRQLLNAFSILYLYYEIKDGNLRDFTPTTFIFGAKSAPGYYRAKGIIKFINEVAKLVNSDPDKKDLLRVVFVSNYRVSYAEKLVAAADISEQISTAGTEASGTGNMKFMLNGAVTLGTLDGANVEIAEEAGAENEYIFGATVEELEKIMPHYVPRDITESDPKIKRVVSALIDGTVSDGGSGVFRELYFALMEGASWHVPDHYYLLGDLDSYVKAKLAVNRDYSNELAFAKKCWLNICSAGKFSSDRTIAEYAKDIWHIGKV</sequence>
<evidence type="ECO:0000256" key="12">
    <source>
        <dbReference type="PIRSR" id="PIRSR000460-1"/>
    </source>
</evidence>
<dbReference type="PIRSF" id="PIRSF000460">
    <property type="entry name" value="Pprylas_GlgP"/>
    <property type="match status" value="1"/>
</dbReference>
<keyword evidence="10 13" id="KW-0119">Carbohydrate metabolism</keyword>
<feature type="modified residue" description="N6-(pyridoxal phosphate)lysine" evidence="12">
    <location>
        <position position="631"/>
    </location>
</feature>
<dbReference type="InterPro" id="IPR011833">
    <property type="entry name" value="Glycg_phsphrylas"/>
</dbReference>
<evidence type="ECO:0000256" key="8">
    <source>
        <dbReference type="ARBA" id="ARBA00022679"/>
    </source>
</evidence>
<dbReference type="GO" id="GO:0005737">
    <property type="term" value="C:cytoplasm"/>
    <property type="evidence" value="ECO:0007669"/>
    <property type="project" value="UniProtKB-SubCell"/>
</dbReference>
<dbReference type="SUPFAM" id="SSF53756">
    <property type="entry name" value="UDP-Glycosyltransferase/glycogen phosphorylase"/>
    <property type="match status" value="1"/>
</dbReference>
<dbReference type="FunFam" id="3.40.50.2000:FF:000003">
    <property type="entry name" value="Alpha-1,4 glucan phosphorylase"/>
    <property type="match status" value="1"/>
</dbReference>